<proteinExistence type="inferred from homology"/>
<accession>A0A9W8IMI5</accession>
<evidence type="ECO:0000256" key="4">
    <source>
        <dbReference type="ARBA" id="ARBA00022490"/>
    </source>
</evidence>
<dbReference type="PROSITE" id="PS00301">
    <property type="entry name" value="G_TR_1"/>
    <property type="match status" value="1"/>
</dbReference>
<dbReference type="EMBL" id="JANBUY010000105">
    <property type="protein sequence ID" value="KAJ2863949.1"/>
    <property type="molecule type" value="Genomic_DNA"/>
</dbReference>
<dbReference type="InterPro" id="IPR027417">
    <property type="entry name" value="P-loop_NTPase"/>
</dbReference>
<dbReference type="Pfam" id="PF03144">
    <property type="entry name" value="GTP_EFTU_D2"/>
    <property type="match status" value="1"/>
</dbReference>
<comment type="caution">
    <text evidence="16">The sequence shown here is derived from an EMBL/GenBank/DDBJ whole genome shotgun (WGS) entry which is preliminary data.</text>
</comment>
<dbReference type="InterPro" id="IPR050100">
    <property type="entry name" value="TRAFAC_GTPase_members"/>
</dbReference>
<dbReference type="Pfam" id="PF22594">
    <property type="entry name" value="GTP-eEF1A_C"/>
    <property type="match status" value="1"/>
</dbReference>
<protein>
    <recommendedName>
        <fullName evidence="3">Eukaryotic peptide chain release factor GTP-binding subunit</fullName>
    </recommendedName>
    <alternativeName>
        <fullName evidence="13">ERF-3</fullName>
    </alternativeName>
    <alternativeName>
        <fullName evidence="12">ERF2</fullName>
    </alternativeName>
    <alternativeName>
        <fullName evidence="10">Polypeptide release factor 3</fullName>
    </alternativeName>
    <alternativeName>
        <fullName evidence="11">Translation release factor 3</fullName>
    </alternativeName>
</protein>
<evidence type="ECO:0000256" key="5">
    <source>
        <dbReference type="ARBA" id="ARBA00022553"/>
    </source>
</evidence>
<dbReference type="FunFam" id="2.40.30.10:FF:000017">
    <property type="entry name" value="Eukaryotic peptide chain release factor GTP-binding subunit"/>
    <property type="match status" value="1"/>
</dbReference>
<dbReference type="PRINTS" id="PR00315">
    <property type="entry name" value="ELONGATNFCT"/>
</dbReference>
<evidence type="ECO:0000313" key="16">
    <source>
        <dbReference type="EMBL" id="KAJ2863949.1"/>
    </source>
</evidence>
<dbReference type="SUPFAM" id="SSF50447">
    <property type="entry name" value="Translation proteins"/>
    <property type="match status" value="1"/>
</dbReference>
<evidence type="ECO:0000256" key="12">
    <source>
        <dbReference type="ARBA" id="ARBA00030845"/>
    </source>
</evidence>
<name>A0A9W8IMI5_9FUNG</name>
<dbReference type="FunFam" id="3.40.50.300:FF:001202">
    <property type="entry name" value="Translation elongation factor EF-1 subunit alpha"/>
    <property type="match status" value="1"/>
</dbReference>
<dbReference type="InterPro" id="IPR009001">
    <property type="entry name" value="Transl_elong_EF1A/Init_IF2_C"/>
</dbReference>
<dbReference type="GO" id="GO:0003924">
    <property type="term" value="F:GTPase activity"/>
    <property type="evidence" value="ECO:0007669"/>
    <property type="project" value="InterPro"/>
</dbReference>
<dbReference type="PRINTS" id="PR01343">
    <property type="entry name" value="YEASTERF"/>
</dbReference>
<dbReference type="GO" id="GO:0002184">
    <property type="term" value="P:cytoplasmic translational termination"/>
    <property type="evidence" value="ECO:0007669"/>
    <property type="project" value="UniProtKB-ARBA"/>
</dbReference>
<keyword evidence="7" id="KW-0547">Nucleotide-binding</keyword>
<reference evidence="16" key="1">
    <citation type="submission" date="2022-07" db="EMBL/GenBank/DDBJ databases">
        <title>Phylogenomic reconstructions and comparative analyses of Kickxellomycotina fungi.</title>
        <authorList>
            <person name="Reynolds N.K."/>
            <person name="Stajich J.E."/>
            <person name="Barry K."/>
            <person name="Grigoriev I.V."/>
            <person name="Crous P."/>
            <person name="Smith M.E."/>
        </authorList>
    </citation>
    <scope>NUCLEOTIDE SEQUENCE</scope>
    <source>
        <strain evidence="16">RSA 476</strain>
    </source>
</reference>
<evidence type="ECO:0000256" key="13">
    <source>
        <dbReference type="ARBA" id="ARBA00031881"/>
    </source>
</evidence>
<dbReference type="GO" id="GO:0003747">
    <property type="term" value="F:translation release factor activity"/>
    <property type="evidence" value="ECO:0007669"/>
    <property type="project" value="InterPro"/>
</dbReference>
<dbReference type="SUPFAM" id="SSF50465">
    <property type="entry name" value="EF-Tu/eEF-1alpha/eIF2-gamma C-terminal domain"/>
    <property type="match status" value="1"/>
</dbReference>
<evidence type="ECO:0000256" key="10">
    <source>
        <dbReference type="ARBA" id="ARBA00029585"/>
    </source>
</evidence>
<dbReference type="Pfam" id="PF00009">
    <property type="entry name" value="GTP_EFTU"/>
    <property type="match status" value="1"/>
</dbReference>
<comment type="subcellular location">
    <subcellularLocation>
        <location evidence="1">Cytoplasm</location>
    </subcellularLocation>
</comment>
<evidence type="ECO:0000256" key="6">
    <source>
        <dbReference type="ARBA" id="ARBA00022737"/>
    </source>
</evidence>
<keyword evidence="4" id="KW-0963">Cytoplasm</keyword>
<dbReference type="GO" id="GO:0005525">
    <property type="term" value="F:GTP binding"/>
    <property type="evidence" value="ECO:0007669"/>
    <property type="project" value="UniProtKB-KW"/>
</dbReference>
<evidence type="ECO:0000256" key="1">
    <source>
        <dbReference type="ARBA" id="ARBA00004496"/>
    </source>
</evidence>
<keyword evidence="8" id="KW-0648">Protein biosynthesis</keyword>
<comment type="similarity">
    <text evidence="2">Belongs to the TRAFAC class translation factor GTPase superfamily. Classic translation factor GTPase family. EF-Tu/EF-1A subfamily.</text>
</comment>
<evidence type="ECO:0000313" key="17">
    <source>
        <dbReference type="Proteomes" id="UP001140074"/>
    </source>
</evidence>
<evidence type="ECO:0000259" key="15">
    <source>
        <dbReference type="PROSITE" id="PS51722"/>
    </source>
</evidence>
<keyword evidence="9" id="KW-0342">GTP-binding</keyword>
<organism evidence="16 17">
    <name type="scientific">Coemansia aciculifera</name>
    <dbReference type="NCBI Taxonomy" id="417176"/>
    <lineage>
        <taxon>Eukaryota</taxon>
        <taxon>Fungi</taxon>
        <taxon>Fungi incertae sedis</taxon>
        <taxon>Zoopagomycota</taxon>
        <taxon>Kickxellomycotina</taxon>
        <taxon>Kickxellomycetes</taxon>
        <taxon>Kickxellales</taxon>
        <taxon>Kickxellaceae</taxon>
        <taxon>Coemansia</taxon>
    </lineage>
</organism>
<keyword evidence="17" id="KW-1185">Reference proteome</keyword>
<dbReference type="FunFam" id="2.40.30.10:FF:000020">
    <property type="entry name" value="Translation elongation factor EF-1"/>
    <property type="match status" value="1"/>
</dbReference>
<dbReference type="CDD" id="cd04089">
    <property type="entry name" value="eRF3_II"/>
    <property type="match status" value="1"/>
</dbReference>
<dbReference type="Proteomes" id="UP001140074">
    <property type="component" value="Unassembled WGS sequence"/>
</dbReference>
<keyword evidence="5" id="KW-0597">Phosphoprotein</keyword>
<dbReference type="AlphaFoldDB" id="A0A9W8IMI5"/>
<dbReference type="InterPro" id="IPR009000">
    <property type="entry name" value="Transl_B-barrel_sf"/>
</dbReference>
<dbReference type="InterPro" id="IPR031157">
    <property type="entry name" value="G_TR_CS"/>
</dbReference>
<evidence type="ECO:0000256" key="11">
    <source>
        <dbReference type="ARBA" id="ARBA00030210"/>
    </source>
</evidence>
<dbReference type="InterPro" id="IPR004161">
    <property type="entry name" value="EFTu-like_2"/>
</dbReference>
<keyword evidence="6" id="KW-0677">Repeat</keyword>
<dbReference type="Gene3D" id="2.40.30.10">
    <property type="entry name" value="Translation factors"/>
    <property type="match status" value="2"/>
</dbReference>
<evidence type="ECO:0000256" key="9">
    <source>
        <dbReference type="ARBA" id="ARBA00023134"/>
    </source>
</evidence>
<gene>
    <name evidence="16" type="primary">SUP35</name>
    <name evidence="16" type="ORF">GGH94_003262</name>
</gene>
<evidence type="ECO:0000256" key="14">
    <source>
        <dbReference type="SAM" id="MobiDB-lite"/>
    </source>
</evidence>
<feature type="domain" description="Tr-type G" evidence="15">
    <location>
        <begin position="137"/>
        <end position="368"/>
    </location>
</feature>
<dbReference type="GO" id="GO:0005829">
    <property type="term" value="C:cytosol"/>
    <property type="evidence" value="ECO:0007669"/>
    <property type="project" value="GOC"/>
</dbReference>
<dbReference type="Gene3D" id="3.40.50.300">
    <property type="entry name" value="P-loop containing nucleotide triphosphate hydrolases"/>
    <property type="match status" value="1"/>
</dbReference>
<dbReference type="PANTHER" id="PTHR23115">
    <property type="entry name" value="TRANSLATION FACTOR"/>
    <property type="match status" value="1"/>
</dbReference>
<dbReference type="InterPro" id="IPR054696">
    <property type="entry name" value="GTP-eEF1A_C"/>
</dbReference>
<sequence length="582" mass="62732">MSDNDNKQIDDVTNKTSGLSLNTKAKEFKPTFNAKAPSFVPRVPAAKPAAAAPTAPAVAPKSISISIGGAPAAAKPTPVPAPAAAAPVAAAAPAPREEAKAKQESAPVPKPAAAAALERVNEEVDAEEDLMLDEHFKEHLNVIFIGHVDAGKSTLGGQILNVTGMVDKRTLEKYEREAKEAGRESWYLSWALDTNQEERAKGKTVECGRAYFETTKRRYTILDAPGHKNYVPHMLSGAAQADIGVLIISARKGEFETGFERGGQTQEHAILAKTAGVRHLVVAINKMDDKTVEWSKERYDEIISKLSTFLKGVGYNPKTDITYIPISGYTGAGVMDRVGSACPWFTGLSLLETLDGLQTIERKINGPLRIPISEKHSEQGTAVISGKIESGNVKLNQKVIIMPDRLTCEVVGIFGEDENNAENEKQSAVCGDNVRLRLRGVDDEAISQGYVLTDIKNPCHTTRAFDAQLKILDVKNIITAGYNSVLHVHTAVAEVTMTKLLHKIDIKTGRKSRLPPPFVKQKDACIVRIVTSKAICVEKFADYPQLGRFTLRDEGKTIAIGKILRLANPNAGAGAAAAAHAN</sequence>
<evidence type="ECO:0000256" key="8">
    <source>
        <dbReference type="ARBA" id="ARBA00022917"/>
    </source>
</evidence>
<evidence type="ECO:0000256" key="7">
    <source>
        <dbReference type="ARBA" id="ARBA00022741"/>
    </source>
</evidence>
<dbReference type="SUPFAM" id="SSF52540">
    <property type="entry name" value="P-loop containing nucleoside triphosphate hydrolases"/>
    <property type="match status" value="1"/>
</dbReference>
<dbReference type="InterPro" id="IPR000795">
    <property type="entry name" value="T_Tr_GTP-bd_dom"/>
</dbReference>
<dbReference type="CDD" id="cd01883">
    <property type="entry name" value="EF1_alpha"/>
    <property type="match status" value="1"/>
</dbReference>
<feature type="region of interest" description="Disordered" evidence="14">
    <location>
        <begin position="90"/>
        <end position="116"/>
    </location>
</feature>
<dbReference type="PROSITE" id="PS51722">
    <property type="entry name" value="G_TR_2"/>
    <property type="match status" value="1"/>
</dbReference>
<evidence type="ECO:0000256" key="3">
    <source>
        <dbReference type="ARBA" id="ARBA00015765"/>
    </source>
</evidence>
<dbReference type="InterPro" id="IPR003285">
    <property type="entry name" value="Sup35"/>
</dbReference>
<dbReference type="GO" id="GO:0000288">
    <property type="term" value="P:nuclear-transcribed mRNA catabolic process, deadenylation-dependent decay"/>
    <property type="evidence" value="ECO:0007669"/>
    <property type="project" value="InterPro"/>
</dbReference>
<dbReference type="CDD" id="cd03704">
    <property type="entry name" value="eRF3_C_III"/>
    <property type="match status" value="1"/>
</dbReference>
<evidence type="ECO:0000256" key="2">
    <source>
        <dbReference type="ARBA" id="ARBA00007249"/>
    </source>
</evidence>